<dbReference type="PANTHER" id="PTHR14334:SF2">
    <property type="entry name" value="B-CELL ANTIGEN RECEPTOR COMPLEX-ASSOCIATED PROTEIN BETA CHAIN"/>
    <property type="match status" value="1"/>
</dbReference>
<evidence type="ECO:0000259" key="3">
    <source>
        <dbReference type="PROSITE" id="PS50835"/>
    </source>
</evidence>
<evidence type="ECO:0000313" key="4">
    <source>
        <dbReference type="EMBL" id="KAK1881911.1"/>
    </source>
</evidence>
<dbReference type="SUPFAM" id="SSF48726">
    <property type="entry name" value="Immunoglobulin"/>
    <property type="match status" value="1"/>
</dbReference>
<evidence type="ECO:0000256" key="2">
    <source>
        <dbReference type="SAM" id="Phobius"/>
    </source>
</evidence>
<dbReference type="InterPro" id="IPR007110">
    <property type="entry name" value="Ig-like_dom"/>
</dbReference>
<dbReference type="InterPro" id="IPR036179">
    <property type="entry name" value="Ig-like_dom_sf"/>
</dbReference>
<dbReference type="PROSITE" id="PS50835">
    <property type="entry name" value="IG_LIKE"/>
    <property type="match status" value="1"/>
</dbReference>
<comment type="caution">
    <text evidence="4">The sequence shown here is derived from an EMBL/GenBank/DDBJ whole genome shotgun (WGS) entry which is preliminary data.</text>
</comment>
<evidence type="ECO:0000313" key="5">
    <source>
        <dbReference type="Proteomes" id="UP001228049"/>
    </source>
</evidence>
<evidence type="ECO:0000256" key="1">
    <source>
        <dbReference type="ARBA" id="ARBA00023319"/>
    </source>
</evidence>
<feature type="domain" description="Ig-like" evidence="3">
    <location>
        <begin position="28"/>
        <end position="134"/>
    </location>
</feature>
<protein>
    <submittedName>
        <fullName evidence="4">Ig kappa chain V region S211</fullName>
    </submittedName>
</protein>
<dbReference type="GO" id="GO:0009897">
    <property type="term" value="C:external side of plasma membrane"/>
    <property type="evidence" value="ECO:0007669"/>
    <property type="project" value="TreeGrafter"/>
</dbReference>
<dbReference type="GO" id="GO:0030183">
    <property type="term" value="P:B cell differentiation"/>
    <property type="evidence" value="ECO:0007669"/>
    <property type="project" value="TreeGrafter"/>
</dbReference>
<dbReference type="GO" id="GO:0050853">
    <property type="term" value="P:B cell receptor signaling pathway"/>
    <property type="evidence" value="ECO:0007669"/>
    <property type="project" value="TreeGrafter"/>
</dbReference>
<organism evidence="4 5">
    <name type="scientific">Dissostichus eleginoides</name>
    <name type="common">Patagonian toothfish</name>
    <name type="synonym">Dissostichus amissus</name>
    <dbReference type="NCBI Taxonomy" id="100907"/>
    <lineage>
        <taxon>Eukaryota</taxon>
        <taxon>Metazoa</taxon>
        <taxon>Chordata</taxon>
        <taxon>Craniata</taxon>
        <taxon>Vertebrata</taxon>
        <taxon>Euteleostomi</taxon>
        <taxon>Actinopterygii</taxon>
        <taxon>Neopterygii</taxon>
        <taxon>Teleostei</taxon>
        <taxon>Neoteleostei</taxon>
        <taxon>Acanthomorphata</taxon>
        <taxon>Eupercaria</taxon>
        <taxon>Perciformes</taxon>
        <taxon>Notothenioidei</taxon>
        <taxon>Nototheniidae</taxon>
        <taxon>Dissostichus</taxon>
    </lineage>
</organism>
<dbReference type="Proteomes" id="UP001228049">
    <property type="component" value="Unassembled WGS sequence"/>
</dbReference>
<dbReference type="PANTHER" id="PTHR14334">
    <property type="entry name" value="B-CELL ANTIGEN RECEPTOR COMPLEX-ASSOCIATED PROTEIN"/>
    <property type="match status" value="1"/>
</dbReference>
<dbReference type="InterPro" id="IPR003599">
    <property type="entry name" value="Ig_sub"/>
</dbReference>
<keyword evidence="1" id="KW-0393">Immunoglobulin domain</keyword>
<dbReference type="EMBL" id="JASDAP010000024">
    <property type="protein sequence ID" value="KAK1881911.1"/>
    <property type="molecule type" value="Genomic_DNA"/>
</dbReference>
<sequence length="196" mass="21924">MFEFYNNCCCNLNLNPDPSIACSVARNPDVPISQKPRFYGVNAGRNVSIYCLCSKELQPAKAEWYRADEYKAVFHNTSRITAGNKYELIDYHGDTNVFLVIRDVRLKDSGVYFCKINNKWGPGTAVQVARSGVDQARRSNMKDALIILQALLLAVCIAAVLLRKRQQGLAIETCSGSLYEELSVYAQAEGTEAPWE</sequence>
<gene>
    <name evidence="4" type="ORF">KUDE01_025074</name>
</gene>
<keyword evidence="2" id="KW-0812">Transmembrane</keyword>
<dbReference type="GO" id="GO:0019815">
    <property type="term" value="C:B cell receptor complex"/>
    <property type="evidence" value="ECO:0007669"/>
    <property type="project" value="TreeGrafter"/>
</dbReference>
<reference evidence="4" key="1">
    <citation type="submission" date="2023-04" db="EMBL/GenBank/DDBJ databases">
        <title>Chromosome-level genome of Chaenocephalus aceratus.</title>
        <authorList>
            <person name="Park H."/>
        </authorList>
    </citation>
    <scope>NUCLEOTIDE SEQUENCE</scope>
    <source>
        <strain evidence="4">DE</strain>
        <tissue evidence="4">Muscle</tissue>
    </source>
</reference>
<name>A0AAD9BF56_DISEL</name>
<dbReference type="AlphaFoldDB" id="A0AAD9BF56"/>
<dbReference type="InterPro" id="IPR013783">
    <property type="entry name" value="Ig-like_fold"/>
</dbReference>
<keyword evidence="2" id="KW-1133">Transmembrane helix</keyword>
<dbReference type="Gene3D" id="2.60.40.10">
    <property type="entry name" value="Immunoglobulins"/>
    <property type="match status" value="1"/>
</dbReference>
<accession>A0AAD9BF56</accession>
<proteinExistence type="predicted"/>
<feature type="transmembrane region" description="Helical" evidence="2">
    <location>
        <begin position="144"/>
        <end position="162"/>
    </location>
</feature>
<dbReference type="SMART" id="SM00409">
    <property type="entry name" value="IG"/>
    <property type="match status" value="1"/>
</dbReference>
<keyword evidence="2" id="KW-0472">Membrane</keyword>
<keyword evidence="5" id="KW-1185">Reference proteome</keyword>
<dbReference type="Pfam" id="PF13927">
    <property type="entry name" value="Ig_3"/>
    <property type="match status" value="1"/>
</dbReference>